<accession>A0A7W1WRM8</accession>
<feature type="compositionally biased region" description="Basic and acidic residues" evidence="1">
    <location>
        <begin position="10"/>
        <end position="28"/>
    </location>
</feature>
<protein>
    <submittedName>
        <fullName evidence="2">Uncharacterized protein</fullName>
    </submittedName>
</protein>
<dbReference type="Proteomes" id="UP000535491">
    <property type="component" value="Unassembled WGS sequence"/>
</dbReference>
<sequence>MKMVKKKPHPREDHPRNERLKHAGEAEIRGATFWRPTERKKQSKRKREATLPCPRFSA</sequence>
<reference evidence="2 3" key="1">
    <citation type="submission" date="2020-07" db="EMBL/GenBank/DDBJ databases">
        <authorList>
            <person name="Feng H."/>
        </authorList>
    </citation>
    <scope>NUCLEOTIDE SEQUENCE [LARGE SCALE GENOMIC DNA]</scope>
    <source>
        <strain evidence="3">s-10</strain>
    </source>
</reference>
<evidence type="ECO:0000313" key="3">
    <source>
        <dbReference type="Proteomes" id="UP000535491"/>
    </source>
</evidence>
<gene>
    <name evidence="2" type="ORF">H1191_10900</name>
</gene>
<evidence type="ECO:0000256" key="1">
    <source>
        <dbReference type="SAM" id="MobiDB-lite"/>
    </source>
</evidence>
<dbReference type="RefSeq" id="WP_181752058.1">
    <property type="nucleotide sequence ID" value="NZ_JACEIQ010000010.1"/>
</dbReference>
<name>A0A7W1WRM8_9BACL</name>
<evidence type="ECO:0000313" key="2">
    <source>
        <dbReference type="EMBL" id="MBA4494814.1"/>
    </source>
</evidence>
<dbReference type="AlphaFoldDB" id="A0A7W1WRM8"/>
<proteinExistence type="predicted"/>
<comment type="caution">
    <text evidence="2">The sequence shown here is derived from an EMBL/GenBank/DDBJ whole genome shotgun (WGS) entry which is preliminary data.</text>
</comment>
<keyword evidence="3" id="KW-1185">Reference proteome</keyword>
<feature type="region of interest" description="Disordered" evidence="1">
    <location>
        <begin position="1"/>
        <end position="58"/>
    </location>
</feature>
<organism evidence="2 3">
    <name type="scientific">Paenactinomyces guangxiensis</name>
    <dbReference type="NCBI Taxonomy" id="1490290"/>
    <lineage>
        <taxon>Bacteria</taxon>
        <taxon>Bacillati</taxon>
        <taxon>Bacillota</taxon>
        <taxon>Bacilli</taxon>
        <taxon>Bacillales</taxon>
        <taxon>Thermoactinomycetaceae</taxon>
        <taxon>Paenactinomyces</taxon>
    </lineage>
</organism>
<dbReference type="EMBL" id="JACEIQ010000010">
    <property type="protein sequence ID" value="MBA4494814.1"/>
    <property type="molecule type" value="Genomic_DNA"/>
</dbReference>